<feature type="region of interest" description="Disordered" evidence="1">
    <location>
        <begin position="29"/>
        <end position="63"/>
    </location>
</feature>
<organism evidence="2 3">
    <name type="scientific">Candidatus Cyrtobacter comes</name>
    <dbReference type="NCBI Taxonomy" id="675776"/>
    <lineage>
        <taxon>Bacteria</taxon>
        <taxon>Pseudomonadati</taxon>
        <taxon>Pseudomonadota</taxon>
        <taxon>Alphaproteobacteria</taxon>
        <taxon>Rickettsiales</taxon>
        <taxon>Candidatus Midichloriaceae</taxon>
        <taxon>Candidatus Cyrtobacter</taxon>
    </lineage>
</organism>
<reference evidence="2 3" key="1">
    <citation type="submission" date="2023-02" db="EMBL/GenBank/DDBJ databases">
        <title>Host association and intracellularity evolved multiple times independently in the Rickettsiales.</title>
        <authorList>
            <person name="Castelli M."/>
            <person name="Nardi T."/>
            <person name="Gammuto L."/>
            <person name="Bellinzona G."/>
            <person name="Sabaneyeva E."/>
            <person name="Potekhin A."/>
            <person name="Serra V."/>
            <person name="Petroni G."/>
            <person name="Sassera D."/>
        </authorList>
    </citation>
    <scope>NUCLEOTIDE SEQUENCE [LARGE SCALE GENOMIC DNA]</scope>
    <source>
        <strain evidence="2 3">BOD18</strain>
    </source>
</reference>
<protein>
    <submittedName>
        <fullName evidence="2">Uncharacterized protein</fullName>
    </submittedName>
</protein>
<name>A0ABU5L9I6_9RICK</name>
<gene>
    <name evidence="2" type="ORF">Cyrtocomes_01174</name>
</gene>
<dbReference type="RefSeq" id="WP_322498220.1">
    <property type="nucleotide sequence ID" value="NZ_JARGYT010000110.1"/>
</dbReference>
<evidence type="ECO:0000313" key="2">
    <source>
        <dbReference type="EMBL" id="MDZ5762779.1"/>
    </source>
</evidence>
<comment type="caution">
    <text evidence="2">The sequence shown here is derived from an EMBL/GenBank/DDBJ whole genome shotgun (WGS) entry which is preliminary data.</text>
</comment>
<evidence type="ECO:0000313" key="3">
    <source>
        <dbReference type="Proteomes" id="UP001293791"/>
    </source>
</evidence>
<proteinExistence type="predicted"/>
<sequence>MQNTINEVGLKMLIYGSISHLVPDFTDELEQSAEDMPGSAEPKGAGPGKTPEEEMRQYIKKKF</sequence>
<dbReference type="Proteomes" id="UP001293791">
    <property type="component" value="Unassembled WGS sequence"/>
</dbReference>
<keyword evidence="3" id="KW-1185">Reference proteome</keyword>
<dbReference type="EMBL" id="JARGYT010000110">
    <property type="protein sequence ID" value="MDZ5762779.1"/>
    <property type="molecule type" value="Genomic_DNA"/>
</dbReference>
<evidence type="ECO:0000256" key="1">
    <source>
        <dbReference type="SAM" id="MobiDB-lite"/>
    </source>
</evidence>
<accession>A0ABU5L9I6</accession>